<accession>A0A1X2HUB1</accession>
<comment type="caution">
    <text evidence="4">The sequence shown here is derived from an EMBL/GenBank/DDBJ whole genome shotgun (WGS) entry which is preliminary data.</text>
</comment>
<reference evidence="4 5" key="1">
    <citation type="submission" date="2016-07" db="EMBL/GenBank/DDBJ databases">
        <title>Pervasive Adenine N6-methylation of Active Genes in Fungi.</title>
        <authorList>
            <consortium name="DOE Joint Genome Institute"/>
            <person name="Mondo S.J."/>
            <person name="Dannebaum R.O."/>
            <person name="Kuo R.C."/>
            <person name="Labutti K."/>
            <person name="Haridas S."/>
            <person name="Kuo A."/>
            <person name="Salamov A."/>
            <person name="Ahrendt S.R."/>
            <person name="Lipzen A."/>
            <person name="Sullivan W."/>
            <person name="Andreopoulos W.B."/>
            <person name="Clum A."/>
            <person name="Lindquist E."/>
            <person name="Daum C."/>
            <person name="Ramamoorthy G.K."/>
            <person name="Gryganskyi A."/>
            <person name="Culley D."/>
            <person name="Magnuson J.K."/>
            <person name="James T.Y."/>
            <person name="O'Malley M.A."/>
            <person name="Stajich J.E."/>
            <person name="Spatafora J.W."/>
            <person name="Visel A."/>
            <person name="Grigoriev I.V."/>
        </authorList>
    </citation>
    <scope>NUCLEOTIDE SEQUENCE [LARGE SCALE GENOMIC DNA]</scope>
    <source>
        <strain evidence="4 5">NRRL 2496</strain>
    </source>
</reference>
<sequence>MMTNRMYVLTSYKKKAGHSSLLSYFISPSIYCIMAATQSTESLKQSQGGRHRIFTAEQRKDRNRLAQAAFRERRNQYTSTLEKTVIELETIIRELQVGL</sequence>
<dbReference type="InParanoid" id="A0A1X2HUB1"/>
<dbReference type="GO" id="GO:0001228">
    <property type="term" value="F:DNA-binding transcription activator activity, RNA polymerase II-specific"/>
    <property type="evidence" value="ECO:0007669"/>
    <property type="project" value="TreeGrafter"/>
</dbReference>
<keyword evidence="5" id="KW-1185">Reference proteome</keyword>
<evidence type="ECO:0000256" key="2">
    <source>
        <dbReference type="ARBA" id="ARBA00023242"/>
    </source>
</evidence>
<dbReference type="Gene3D" id="1.20.5.170">
    <property type="match status" value="1"/>
</dbReference>
<dbReference type="Proteomes" id="UP000242180">
    <property type="component" value="Unassembled WGS sequence"/>
</dbReference>
<dbReference type="InterPro" id="IPR004827">
    <property type="entry name" value="bZIP"/>
</dbReference>
<dbReference type="PANTHER" id="PTHR40621">
    <property type="entry name" value="TRANSCRIPTION FACTOR KAPC-RELATED"/>
    <property type="match status" value="1"/>
</dbReference>
<dbReference type="OrthoDB" id="2285533at2759"/>
<feature type="domain" description="BZIP" evidence="3">
    <location>
        <begin position="59"/>
        <end position="73"/>
    </location>
</feature>
<dbReference type="InterPro" id="IPR046347">
    <property type="entry name" value="bZIP_sf"/>
</dbReference>
<dbReference type="InterPro" id="IPR050936">
    <property type="entry name" value="AP-1-like"/>
</dbReference>
<dbReference type="AlphaFoldDB" id="A0A1X2HUB1"/>
<dbReference type="CDD" id="cd14688">
    <property type="entry name" value="bZIP_YAP"/>
    <property type="match status" value="1"/>
</dbReference>
<dbReference type="GO" id="GO:0000976">
    <property type="term" value="F:transcription cis-regulatory region binding"/>
    <property type="evidence" value="ECO:0007669"/>
    <property type="project" value="InterPro"/>
</dbReference>
<evidence type="ECO:0000313" key="4">
    <source>
        <dbReference type="EMBL" id="ORZ03084.1"/>
    </source>
</evidence>
<dbReference type="STRING" id="13706.A0A1X2HUB1"/>
<dbReference type="EMBL" id="MCGN01000001">
    <property type="protein sequence ID" value="ORZ03084.1"/>
    <property type="molecule type" value="Genomic_DNA"/>
</dbReference>
<protein>
    <recommendedName>
        <fullName evidence="3">BZIP domain-containing protein</fullName>
    </recommendedName>
</protein>
<name>A0A1X2HUB1_SYNRA</name>
<gene>
    <name evidence="4" type="ORF">BCR43DRAFT_482716</name>
</gene>
<dbReference type="PROSITE" id="PS00036">
    <property type="entry name" value="BZIP_BASIC"/>
    <property type="match status" value="1"/>
</dbReference>
<dbReference type="PANTHER" id="PTHR40621:SF9">
    <property type="entry name" value="MEAB PROTEIN"/>
    <property type="match status" value="1"/>
</dbReference>
<evidence type="ECO:0000256" key="1">
    <source>
        <dbReference type="ARBA" id="ARBA00004123"/>
    </source>
</evidence>
<comment type="subcellular location">
    <subcellularLocation>
        <location evidence="1">Nucleus</location>
    </subcellularLocation>
</comment>
<evidence type="ECO:0000313" key="5">
    <source>
        <dbReference type="Proteomes" id="UP000242180"/>
    </source>
</evidence>
<dbReference type="SUPFAM" id="SSF57959">
    <property type="entry name" value="Leucine zipper domain"/>
    <property type="match status" value="1"/>
</dbReference>
<keyword evidence="2" id="KW-0539">Nucleus</keyword>
<dbReference type="GO" id="GO:0090575">
    <property type="term" value="C:RNA polymerase II transcription regulator complex"/>
    <property type="evidence" value="ECO:0007669"/>
    <property type="project" value="TreeGrafter"/>
</dbReference>
<proteinExistence type="predicted"/>
<dbReference type="Pfam" id="PF07716">
    <property type="entry name" value="bZIP_2"/>
    <property type="match status" value="1"/>
</dbReference>
<evidence type="ECO:0000259" key="3">
    <source>
        <dbReference type="PROSITE" id="PS00036"/>
    </source>
</evidence>
<organism evidence="4 5">
    <name type="scientific">Syncephalastrum racemosum</name>
    <name type="common">Filamentous fungus</name>
    <dbReference type="NCBI Taxonomy" id="13706"/>
    <lineage>
        <taxon>Eukaryota</taxon>
        <taxon>Fungi</taxon>
        <taxon>Fungi incertae sedis</taxon>
        <taxon>Mucoromycota</taxon>
        <taxon>Mucoromycotina</taxon>
        <taxon>Mucoromycetes</taxon>
        <taxon>Mucorales</taxon>
        <taxon>Syncephalastraceae</taxon>
        <taxon>Syncephalastrum</taxon>
    </lineage>
</organism>